<dbReference type="AlphaFoldDB" id="A0A7T7XJ85"/>
<dbReference type="KEGG" id="bhc:JFL75_10405"/>
<evidence type="ECO:0000313" key="2">
    <source>
        <dbReference type="Proteomes" id="UP000595917"/>
    </source>
</evidence>
<dbReference type="RefSeq" id="WP_215624681.1">
    <property type="nucleotide sequence ID" value="NZ_CP067089.2"/>
</dbReference>
<dbReference type="InterPro" id="IPR007838">
    <property type="entry name" value="Cell_div_ZapA-like"/>
</dbReference>
<evidence type="ECO:0000313" key="1">
    <source>
        <dbReference type="EMBL" id="QQO07376.1"/>
    </source>
</evidence>
<dbReference type="GO" id="GO:0051301">
    <property type="term" value="P:cell division"/>
    <property type="evidence" value="ECO:0007669"/>
    <property type="project" value="UniProtKB-KW"/>
</dbReference>
<dbReference type="Proteomes" id="UP000595917">
    <property type="component" value="Chromosome"/>
</dbReference>
<keyword evidence="2" id="KW-1185">Reference proteome</keyword>
<reference evidence="1" key="1">
    <citation type="submission" date="2021-01" db="EMBL/GenBank/DDBJ databases">
        <title>Description of Breznakiella homolactica.</title>
        <authorList>
            <person name="Song Y."/>
            <person name="Brune A."/>
        </authorList>
    </citation>
    <scope>NUCLEOTIDE SEQUENCE</scope>
    <source>
        <strain evidence="1">RmG30</strain>
    </source>
</reference>
<proteinExistence type="predicted"/>
<organism evidence="1 2">
    <name type="scientific">Breznakiella homolactica</name>
    <dbReference type="NCBI Taxonomy" id="2798577"/>
    <lineage>
        <taxon>Bacteria</taxon>
        <taxon>Pseudomonadati</taxon>
        <taxon>Spirochaetota</taxon>
        <taxon>Spirochaetia</taxon>
        <taxon>Spirochaetales</taxon>
        <taxon>Breznakiellaceae</taxon>
        <taxon>Breznakiella</taxon>
    </lineage>
</organism>
<sequence length="103" mass="11520">MPKSDLRINILGTSFTITADADPQYLQSLLERYKHFVENTKRTTGLDDPLKVAVLSGFLLCDEIEKVKEKKGIADSGYADFDEKEAEQLTLDLIARIDEALGD</sequence>
<accession>A0A7T7XJ85</accession>
<keyword evidence="1" id="KW-0132">Cell division</keyword>
<keyword evidence="1" id="KW-0131">Cell cycle</keyword>
<dbReference type="EMBL" id="CP067089">
    <property type="protein sequence ID" value="QQO07376.1"/>
    <property type="molecule type" value="Genomic_DNA"/>
</dbReference>
<dbReference type="Pfam" id="PF05164">
    <property type="entry name" value="ZapA"/>
    <property type="match status" value="1"/>
</dbReference>
<name>A0A7T7XJ85_9SPIR</name>
<dbReference type="SUPFAM" id="SSF102829">
    <property type="entry name" value="Cell division protein ZapA-like"/>
    <property type="match status" value="1"/>
</dbReference>
<dbReference type="InterPro" id="IPR036192">
    <property type="entry name" value="Cell_div_ZapA-like_sf"/>
</dbReference>
<gene>
    <name evidence="1" type="ORF">JFL75_10405</name>
</gene>
<protein>
    <submittedName>
        <fullName evidence="1">Cell division protein ZapA</fullName>
    </submittedName>
</protein>